<comment type="caution">
    <text evidence="1">The sequence shown here is derived from an EMBL/GenBank/DDBJ whole genome shotgun (WGS) entry which is preliminary data.</text>
</comment>
<keyword evidence="2" id="KW-1185">Reference proteome</keyword>
<dbReference type="EMBL" id="BAAAZG010000018">
    <property type="protein sequence ID" value="GAA4073003.1"/>
    <property type="molecule type" value="Genomic_DNA"/>
</dbReference>
<dbReference type="RefSeq" id="WP_344947256.1">
    <property type="nucleotide sequence ID" value="NZ_BAAAZG010000018.1"/>
</dbReference>
<accession>A0ABP7VSI1</accession>
<organism evidence="1 2">
    <name type="scientific">Actinomadura miaoliensis</name>
    <dbReference type="NCBI Taxonomy" id="430685"/>
    <lineage>
        <taxon>Bacteria</taxon>
        <taxon>Bacillati</taxon>
        <taxon>Actinomycetota</taxon>
        <taxon>Actinomycetes</taxon>
        <taxon>Streptosporangiales</taxon>
        <taxon>Thermomonosporaceae</taxon>
        <taxon>Actinomadura</taxon>
    </lineage>
</organism>
<proteinExistence type="predicted"/>
<name>A0ABP7VSI1_9ACTN</name>
<reference evidence="2" key="1">
    <citation type="journal article" date="2019" name="Int. J. Syst. Evol. Microbiol.">
        <title>The Global Catalogue of Microorganisms (GCM) 10K type strain sequencing project: providing services to taxonomists for standard genome sequencing and annotation.</title>
        <authorList>
            <consortium name="The Broad Institute Genomics Platform"/>
            <consortium name="The Broad Institute Genome Sequencing Center for Infectious Disease"/>
            <person name="Wu L."/>
            <person name="Ma J."/>
        </authorList>
    </citation>
    <scope>NUCLEOTIDE SEQUENCE [LARGE SCALE GENOMIC DNA]</scope>
    <source>
        <strain evidence="2">JCM 16702</strain>
    </source>
</reference>
<dbReference type="Proteomes" id="UP001500683">
    <property type="component" value="Unassembled WGS sequence"/>
</dbReference>
<evidence type="ECO:0000313" key="1">
    <source>
        <dbReference type="EMBL" id="GAA4073003.1"/>
    </source>
</evidence>
<dbReference type="InterPro" id="IPR011990">
    <property type="entry name" value="TPR-like_helical_dom_sf"/>
</dbReference>
<evidence type="ECO:0008006" key="3">
    <source>
        <dbReference type="Google" id="ProtNLM"/>
    </source>
</evidence>
<protein>
    <recommendedName>
        <fullName evidence="3">XRE family transcriptional regulator</fullName>
    </recommendedName>
</protein>
<gene>
    <name evidence="1" type="ORF">GCM10022214_31710</name>
</gene>
<dbReference type="Gene3D" id="1.25.40.10">
    <property type="entry name" value="Tetratricopeptide repeat domain"/>
    <property type="match status" value="1"/>
</dbReference>
<evidence type="ECO:0000313" key="2">
    <source>
        <dbReference type="Proteomes" id="UP001500683"/>
    </source>
</evidence>
<sequence length="336" mass="36398">MERRRLLEVLVLSLGTGALASSGEPIRQLLDLTLASEDRSTEDWELACVDHLRALRTRPPAQVRDGLLIDLLALQRQLKKADTKDQPDLNRSAAALSLIMANAVTRMGAHSAAVHSWRTAKTAADASGDLHVRLMVRSEEAGCGLYGQRDIATVLTLVDKARELTPGPSSFWHADLAGTRAKALTLLGRHDEAKRELTTFVSYDGADGPATILPTLWCPDQTHFAESWVYAGAGNEAKADEARSNVLAYNGDYQYNANVRLHEALCTVANGGIDQGAQQATALLSSLPSIHRSAMISEVGRMVLRMVPLDQRDRPAVQDLRATLAATTPHATLSQL</sequence>